<dbReference type="RefSeq" id="WP_386255076.1">
    <property type="nucleotide sequence ID" value="NZ_JBHTRV010000050.1"/>
</dbReference>
<name>A0ABW6J747_STRWE</name>
<feature type="region of interest" description="Disordered" evidence="1">
    <location>
        <begin position="155"/>
        <end position="189"/>
    </location>
</feature>
<dbReference type="EMBL" id="JBHTRV010000050">
    <property type="protein sequence ID" value="MFE5985394.1"/>
    <property type="molecule type" value="Genomic_DNA"/>
</dbReference>
<organism evidence="2 3">
    <name type="scientific">Streptomyces wedmorensis</name>
    <dbReference type="NCBI Taxonomy" id="43759"/>
    <lineage>
        <taxon>Bacteria</taxon>
        <taxon>Bacillati</taxon>
        <taxon>Actinomycetota</taxon>
        <taxon>Actinomycetes</taxon>
        <taxon>Kitasatosporales</taxon>
        <taxon>Streptomycetaceae</taxon>
        <taxon>Streptomyces</taxon>
    </lineage>
</organism>
<protein>
    <submittedName>
        <fullName evidence="2">Type I-E CRISPR-associated protein Cas7/Cse4/CasC</fullName>
    </submittedName>
</protein>
<comment type="caution">
    <text evidence="2">The sequence shown here is derived from an EMBL/GenBank/DDBJ whole genome shotgun (WGS) entry which is preliminary data.</text>
</comment>
<evidence type="ECO:0000313" key="3">
    <source>
        <dbReference type="Proteomes" id="UP001600424"/>
    </source>
</evidence>
<dbReference type="Proteomes" id="UP001600424">
    <property type="component" value="Unassembled WGS sequence"/>
</dbReference>
<accession>A0ABW6J747</accession>
<gene>
    <name evidence="2" type="ORF">ACFQ63_37575</name>
</gene>
<evidence type="ECO:0000256" key="1">
    <source>
        <dbReference type="SAM" id="MobiDB-lite"/>
    </source>
</evidence>
<keyword evidence="3" id="KW-1185">Reference proteome</keyword>
<sequence>MIGISLPRAIHLDLMQIQSTPYASANRDRNGSPKSALYGGVLRGRESAQHQKYHQRDIVQDMLGVKAFRTRATTLTATEQLTGRGWDRAEALTAVQMLLLSTQIKGLGIADNGGTNVLLFLPETAITELVELVDRNRDVFAPFIAQVHADLDKEAKKKATTSRKAKTATDTTDTDPTPEDDGEAEDKNRTAILTAQAKKIIDKKDGFLTKDDVLSLLRSRNAIVAAYGRMLANEPGSIVEAAIQTAHALSTHAITTQIDSFTAVDDMLKELGEESGAGHLGEQRYNSATLFKYSTLNITKLAGNLDGDHATVRDITEAFLRAAGAHRNVGKVSGTAPHTLPHLLYAAVRTDRPVNLAGAFEEPVAATAAGGYLTASMGRLDAHAGAHHRFLGLDRLAGHTHVTLSDQEFTHLGERVDSLDEFVATALAVIDKAVG</sequence>
<reference evidence="2 3" key="1">
    <citation type="submission" date="2024-09" db="EMBL/GenBank/DDBJ databases">
        <title>The Natural Products Discovery Center: Release of the First 8490 Sequenced Strains for Exploring Actinobacteria Biosynthetic Diversity.</title>
        <authorList>
            <person name="Kalkreuter E."/>
            <person name="Kautsar S.A."/>
            <person name="Yang D."/>
            <person name="Bader C.D."/>
            <person name="Teijaro C.N."/>
            <person name="Fluegel L."/>
            <person name="Davis C.M."/>
            <person name="Simpson J.R."/>
            <person name="Lauterbach L."/>
            <person name="Steele A.D."/>
            <person name="Gui C."/>
            <person name="Meng S."/>
            <person name="Li G."/>
            <person name="Viehrig K."/>
            <person name="Ye F."/>
            <person name="Su P."/>
            <person name="Kiefer A.F."/>
            <person name="Nichols A."/>
            <person name="Cepeda A.J."/>
            <person name="Yan W."/>
            <person name="Fan B."/>
            <person name="Jiang Y."/>
            <person name="Adhikari A."/>
            <person name="Zheng C.-J."/>
            <person name="Schuster L."/>
            <person name="Cowan T.M."/>
            <person name="Smanski M.J."/>
            <person name="Chevrette M.G."/>
            <person name="De Carvalho L.P.S."/>
            <person name="Shen B."/>
        </authorList>
    </citation>
    <scope>NUCLEOTIDE SEQUENCE [LARGE SCALE GENOMIC DNA]</scope>
    <source>
        <strain evidence="2 3">NPDC056472</strain>
    </source>
</reference>
<evidence type="ECO:0000313" key="2">
    <source>
        <dbReference type="EMBL" id="MFE5985394.1"/>
    </source>
</evidence>
<proteinExistence type="predicted"/>
<feature type="compositionally biased region" description="Acidic residues" evidence="1">
    <location>
        <begin position="172"/>
        <end position="184"/>
    </location>
</feature>
<dbReference type="InterPro" id="IPR010148">
    <property type="entry name" value="CRISPR-assoc_prot_CT1975"/>
</dbReference>
<dbReference type="Pfam" id="PF09344">
    <property type="entry name" value="Cas_CT1975"/>
    <property type="match status" value="1"/>
</dbReference>